<dbReference type="Pfam" id="PF13966">
    <property type="entry name" value="zf-RVT"/>
    <property type="match status" value="1"/>
</dbReference>
<comment type="caution">
    <text evidence="2">The sequence shown here is derived from an EMBL/GenBank/DDBJ whole genome shotgun (WGS) entry which is preliminary data.</text>
</comment>
<gene>
    <name evidence="2" type="ORF">BVC80_1489g15</name>
</gene>
<feature type="domain" description="Reverse transcriptase zinc-binding" evidence="1">
    <location>
        <begin position="1"/>
        <end position="49"/>
    </location>
</feature>
<dbReference type="AlphaFoldDB" id="A0A200QNN6"/>
<name>A0A200QNN6_MACCD</name>
<evidence type="ECO:0000259" key="1">
    <source>
        <dbReference type="Pfam" id="PF13966"/>
    </source>
</evidence>
<proteinExistence type="predicted"/>
<evidence type="ECO:0000313" key="3">
    <source>
        <dbReference type="Proteomes" id="UP000195402"/>
    </source>
</evidence>
<protein>
    <submittedName>
        <fullName evidence="2">Reverse transcriptase zinc-binding domain</fullName>
    </submittedName>
</protein>
<keyword evidence="2" id="KW-0695">RNA-directed DNA polymerase</keyword>
<reference evidence="2 3" key="1">
    <citation type="journal article" date="2017" name="Mol. Plant">
        <title>The Genome of Medicinal Plant Macleaya cordata Provides New Insights into Benzylisoquinoline Alkaloids Metabolism.</title>
        <authorList>
            <person name="Liu X."/>
            <person name="Liu Y."/>
            <person name="Huang P."/>
            <person name="Ma Y."/>
            <person name="Qing Z."/>
            <person name="Tang Q."/>
            <person name="Cao H."/>
            <person name="Cheng P."/>
            <person name="Zheng Y."/>
            <person name="Yuan Z."/>
            <person name="Zhou Y."/>
            <person name="Liu J."/>
            <person name="Tang Z."/>
            <person name="Zhuo Y."/>
            <person name="Zhang Y."/>
            <person name="Yu L."/>
            <person name="Huang J."/>
            <person name="Yang P."/>
            <person name="Peng Q."/>
            <person name="Zhang J."/>
            <person name="Jiang W."/>
            <person name="Zhang Z."/>
            <person name="Lin K."/>
            <person name="Ro D.K."/>
            <person name="Chen X."/>
            <person name="Xiong X."/>
            <person name="Shang Y."/>
            <person name="Huang S."/>
            <person name="Zeng J."/>
        </authorList>
    </citation>
    <scope>NUCLEOTIDE SEQUENCE [LARGE SCALE GENOMIC DNA]</scope>
    <source>
        <strain evidence="3">cv. BLH2017</strain>
        <tissue evidence="2">Root</tissue>
    </source>
</reference>
<dbReference type="EMBL" id="MVGT01001427">
    <property type="protein sequence ID" value="OVA12078.1"/>
    <property type="molecule type" value="Genomic_DNA"/>
</dbReference>
<keyword evidence="2" id="KW-0808">Transferase</keyword>
<dbReference type="OrthoDB" id="1727818at2759"/>
<accession>A0A200QNN6</accession>
<dbReference type="GO" id="GO:0003964">
    <property type="term" value="F:RNA-directed DNA polymerase activity"/>
    <property type="evidence" value="ECO:0007669"/>
    <property type="project" value="UniProtKB-KW"/>
</dbReference>
<evidence type="ECO:0000313" key="2">
    <source>
        <dbReference type="EMBL" id="OVA12078.1"/>
    </source>
</evidence>
<organism evidence="2 3">
    <name type="scientific">Macleaya cordata</name>
    <name type="common">Five-seeded plume-poppy</name>
    <name type="synonym">Bocconia cordata</name>
    <dbReference type="NCBI Taxonomy" id="56857"/>
    <lineage>
        <taxon>Eukaryota</taxon>
        <taxon>Viridiplantae</taxon>
        <taxon>Streptophyta</taxon>
        <taxon>Embryophyta</taxon>
        <taxon>Tracheophyta</taxon>
        <taxon>Spermatophyta</taxon>
        <taxon>Magnoliopsida</taxon>
        <taxon>Ranunculales</taxon>
        <taxon>Papaveraceae</taxon>
        <taxon>Papaveroideae</taxon>
        <taxon>Macleaya</taxon>
    </lineage>
</organism>
<keyword evidence="3" id="KW-1185">Reference proteome</keyword>
<dbReference type="InParanoid" id="A0A200QNN6"/>
<sequence length="179" mass="20031">MFAWRLLSGAITVRSAISKHIPNTPSECPLCGFSNATIDHLFIHCTIALSLPFASPLDYRVQRTTLTIQELFSEWLNDPLGMKKFCFGSTLLWCLWKARNDVIFRYKDINPAQIISVATNLNCDFLYPLAGFEDPSVPLFKTPATMVTTSWSPPPSGFINSVFGCRIHVSQGINESLEI</sequence>
<dbReference type="InterPro" id="IPR026960">
    <property type="entry name" value="RVT-Znf"/>
</dbReference>
<dbReference type="Proteomes" id="UP000195402">
    <property type="component" value="Unassembled WGS sequence"/>
</dbReference>
<keyword evidence="2" id="KW-0548">Nucleotidyltransferase</keyword>